<feature type="domain" description="CHAT" evidence="2">
    <location>
        <begin position="568"/>
        <end position="824"/>
    </location>
</feature>
<dbReference type="EMBL" id="VSKM01000005">
    <property type="protein sequence ID" value="TYB76103.1"/>
    <property type="molecule type" value="Genomic_DNA"/>
</dbReference>
<dbReference type="InterPro" id="IPR024983">
    <property type="entry name" value="CHAT_dom"/>
</dbReference>
<dbReference type="SMART" id="SM00028">
    <property type="entry name" value="TPR"/>
    <property type="match status" value="3"/>
</dbReference>
<dbReference type="InterPro" id="IPR019734">
    <property type="entry name" value="TPR_rpt"/>
</dbReference>
<comment type="caution">
    <text evidence="3">The sequence shown here is derived from an EMBL/GenBank/DDBJ whole genome shotgun (WGS) entry which is preliminary data.</text>
</comment>
<keyword evidence="4" id="KW-1185">Reference proteome</keyword>
<keyword evidence="1" id="KW-0472">Membrane</keyword>
<evidence type="ECO:0000313" key="4">
    <source>
        <dbReference type="Proteomes" id="UP000323324"/>
    </source>
</evidence>
<protein>
    <submittedName>
        <fullName evidence="3">CHAT domain-containing protein</fullName>
    </submittedName>
</protein>
<dbReference type="Gene3D" id="1.25.40.10">
    <property type="entry name" value="Tetratricopeptide repeat domain"/>
    <property type="match status" value="1"/>
</dbReference>
<dbReference type="RefSeq" id="WP_148369523.1">
    <property type="nucleotide sequence ID" value="NZ_VSKM01000005.1"/>
</dbReference>
<gene>
    <name evidence="3" type="ORF">ES676_06525</name>
</gene>
<reference evidence="3 4" key="1">
    <citation type="submission" date="2019-08" db="EMBL/GenBank/DDBJ databases">
        <title>Genomes of Antarctic Bizionia species.</title>
        <authorList>
            <person name="Bowman J.P."/>
        </authorList>
    </citation>
    <scope>NUCLEOTIDE SEQUENCE [LARGE SCALE GENOMIC DNA]</scope>
    <source>
        <strain evidence="3 4">HFD</strain>
    </source>
</reference>
<organism evidence="3 4">
    <name type="scientific">Bizionia saleffrena</name>
    <dbReference type="NCBI Taxonomy" id="291189"/>
    <lineage>
        <taxon>Bacteria</taxon>
        <taxon>Pseudomonadati</taxon>
        <taxon>Bacteroidota</taxon>
        <taxon>Flavobacteriia</taxon>
        <taxon>Flavobacteriales</taxon>
        <taxon>Flavobacteriaceae</taxon>
        <taxon>Bizionia</taxon>
    </lineage>
</organism>
<dbReference type="InterPro" id="IPR011990">
    <property type="entry name" value="TPR-like_helical_dom_sf"/>
</dbReference>
<sequence>MKSLLLVFYFIISGSLYSQTIEDRIYSATAVFNTQQTTEALATLNVEISAFEAELQSKDDYLAFVNLLINKAYYLEQNQSYQSAISTYEDAWSLYKKEKINTIFQYDIIENCLINLGVLYHKTNNYTNAENTIKYYIALAKKQNNTQQQAIGAVNLANLYQKLGKHTLAIEVANNGLKIAAPNSREYQRLKQIKANSSITLKGNKTAIGTSKNKASNIGFHFKNEQVAYTTAMQHKDYETALYLFKSSMHYWQNDLTSARELAKLKHEEAKLYTLLNQNEEAKNALQLGVSLLLPKYDKNSLPKTNHLYPENTFIEIFDALAALQDTPEMALQYYDLSFYVSNLLNAQITSQEANMVEIAANRIRSEKCIALLYQLESKSANTSYTTRAFQYAENSKASILKENHSKKELLKAHPSDTLLIEEQWLLKTQEQLTNRLIRTPYQRTQTENLSEVRDSLNSINIALRTAQKIIQTRYNFSVNDRINIPVLKQRLLVDDAALVAYFYGKENIYQFIFTDNTTTLNAINLNNKTKESLRGFITLFNDASAINNDVSDYRAQAFSVYKRLQLAPLQHNKNIVIIPDGLLNFIPFEALLTKHTETSNYSKMPFMVRQHTIVYNSSAYFFLKNKKHESGDHLLGVFPVFEGTTNALKYTINEAKSIEQEVDAKFLMYHSATKQSFLDYASQYNILHLSTHASSGDFIVPAHIEFSDETLYLNELYALNISPKLVVLSACETGIGKLTKGEGPMSLARGFNYAGAETILFSLWQISDASTAKIMELFYNDYGKTSSASHANHRSKIAYLEDKNISNIKKSPYYWSAFVFYGSIEPLRDNNINYGVITIISILFVVLLLRLFKQWYEKRSQRISS</sequence>
<accession>A0A8H2LFT3</accession>
<name>A0A8H2LFT3_9FLAO</name>
<dbReference type="Pfam" id="PF13181">
    <property type="entry name" value="TPR_8"/>
    <property type="match status" value="1"/>
</dbReference>
<dbReference type="SUPFAM" id="SSF48452">
    <property type="entry name" value="TPR-like"/>
    <property type="match status" value="1"/>
</dbReference>
<dbReference type="PANTHER" id="PTHR10098">
    <property type="entry name" value="RAPSYN-RELATED"/>
    <property type="match status" value="1"/>
</dbReference>
<keyword evidence="1" id="KW-1133">Transmembrane helix</keyword>
<evidence type="ECO:0000313" key="3">
    <source>
        <dbReference type="EMBL" id="TYB76103.1"/>
    </source>
</evidence>
<dbReference type="Pfam" id="PF12770">
    <property type="entry name" value="CHAT"/>
    <property type="match status" value="1"/>
</dbReference>
<keyword evidence="1" id="KW-0812">Transmembrane</keyword>
<dbReference type="AlphaFoldDB" id="A0A8H2LFT3"/>
<dbReference type="Proteomes" id="UP000323324">
    <property type="component" value="Unassembled WGS sequence"/>
</dbReference>
<evidence type="ECO:0000259" key="2">
    <source>
        <dbReference type="Pfam" id="PF12770"/>
    </source>
</evidence>
<feature type="transmembrane region" description="Helical" evidence="1">
    <location>
        <begin position="833"/>
        <end position="853"/>
    </location>
</feature>
<proteinExistence type="predicted"/>
<evidence type="ECO:0000256" key="1">
    <source>
        <dbReference type="SAM" id="Phobius"/>
    </source>
</evidence>